<dbReference type="PANTHER" id="PTHR16148">
    <property type="entry name" value="NF-KAPPA-B-REPRESSING FACTOR-RELATED"/>
    <property type="match status" value="1"/>
</dbReference>
<evidence type="ECO:0000313" key="3">
    <source>
        <dbReference type="EMBL" id="CAE8637983.1"/>
    </source>
</evidence>
<feature type="compositionally biased region" description="Polar residues" evidence="1">
    <location>
        <begin position="76"/>
        <end position="96"/>
    </location>
</feature>
<feature type="transmembrane region" description="Helical" evidence="2">
    <location>
        <begin position="457"/>
        <end position="478"/>
    </location>
</feature>
<feature type="transmembrane region" description="Helical" evidence="2">
    <location>
        <begin position="572"/>
        <end position="593"/>
    </location>
</feature>
<evidence type="ECO:0008006" key="5">
    <source>
        <dbReference type="Google" id="ProtNLM"/>
    </source>
</evidence>
<keyword evidence="2" id="KW-0812">Transmembrane</keyword>
<organism evidence="3 4">
    <name type="scientific">Polarella glacialis</name>
    <name type="common">Dinoflagellate</name>
    <dbReference type="NCBI Taxonomy" id="89957"/>
    <lineage>
        <taxon>Eukaryota</taxon>
        <taxon>Sar</taxon>
        <taxon>Alveolata</taxon>
        <taxon>Dinophyceae</taxon>
        <taxon>Suessiales</taxon>
        <taxon>Suessiaceae</taxon>
        <taxon>Polarella</taxon>
    </lineage>
</organism>
<accession>A0A813HK65</accession>
<keyword evidence="4" id="KW-1185">Reference proteome</keyword>
<evidence type="ECO:0000256" key="2">
    <source>
        <dbReference type="SAM" id="Phobius"/>
    </source>
</evidence>
<feature type="transmembrane region" description="Helical" evidence="2">
    <location>
        <begin position="498"/>
        <end position="517"/>
    </location>
</feature>
<feature type="transmembrane region" description="Helical" evidence="2">
    <location>
        <begin position="358"/>
        <end position="377"/>
    </location>
</feature>
<dbReference type="PANTHER" id="PTHR16148:SF14">
    <property type="entry name" value="MYND-TYPE DOMAIN-CONTAINING PROTEIN"/>
    <property type="match status" value="1"/>
</dbReference>
<evidence type="ECO:0000313" key="4">
    <source>
        <dbReference type="Proteomes" id="UP000654075"/>
    </source>
</evidence>
<dbReference type="EMBL" id="CAJNNV010031826">
    <property type="protein sequence ID" value="CAE8637983.1"/>
    <property type="molecule type" value="Genomic_DNA"/>
</dbReference>
<keyword evidence="2" id="KW-1133">Transmembrane helix</keyword>
<name>A0A813HK65_POLGL</name>
<protein>
    <recommendedName>
        <fullName evidence="5">Gustatory receptor</fullName>
    </recommendedName>
</protein>
<feature type="transmembrane region" description="Helical" evidence="2">
    <location>
        <begin position="309"/>
        <end position="328"/>
    </location>
</feature>
<sequence length="639" mass="69634">VRSSVRSLSVMLRPSLSLPRAVTAPASLKPTTGNESPDSAPLNNNNNNSNNNNSNNNNNNNNDNNNDNNNNGSGNESPASPSLSVIPSPASPSNQAPGKAAPLIGVADSSSEGRPKPPRRRSVAPHAPSPDSMQSIQGPLVQKHQSLPSPSAFGPSPSGFGPSPFIFGSRLRRSDAVDKRGLESRQSSKTLTQRWAARDELLVNNNSNNSNNNNFSEADFAMAAANYKKFKTDPIEEASLSRYGHCLSMAAEVLFKLFGVLPFQVTAHITTETRQKGRAGCLSPAIVNLILLGAASWPLADGHPSPPVWSPFNGALMCLGMVMALCCLRRTHIQKLVAPECCPIRLYSRWVSTIPSDLLAASVFLMTEFSLTSWYLYHLQGQQCEIYDSRSLQLSHVVANAVFAVLMFLKLHVLSCLDLMIDDFSRQYAEHGDAEQGILQWSLIKAKLNQASNRLEGSFLMSFTAIVTGFATLTADFLLGSPEMMEYRQACAGQTSWLLQPLLMINSKALLLIYVLLRAARISDKCDRTKHFINSLLAPPSTNSSYLDTGRSYLVRYIDDSAAGFCIQGGRITVFAVMKLFYGMCVLTFAVVAKSRDSNHRSQPTTTCKSQQTVIWKTLNNNNDNTLRLSPLPLSVACS</sequence>
<dbReference type="Proteomes" id="UP000654075">
    <property type="component" value="Unassembled WGS sequence"/>
</dbReference>
<feature type="transmembrane region" description="Helical" evidence="2">
    <location>
        <begin position="397"/>
        <end position="417"/>
    </location>
</feature>
<comment type="caution">
    <text evidence="3">The sequence shown here is derived from an EMBL/GenBank/DDBJ whole genome shotgun (WGS) entry which is preliminary data.</text>
</comment>
<keyword evidence="2" id="KW-0472">Membrane</keyword>
<dbReference type="AlphaFoldDB" id="A0A813HK65"/>
<proteinExistence type="predicted"/>
<gene>
    <name evidence="3" type="ORF">PGLA1383_LOCUS53279</name>
</gene>
<feature type="region of interest" description="Disordered" evidence="1">
    <location>
        <begin position="23"/>
        <end position="136"/>
    </location>
</feature>
<evidence type="ECO:0000256" key="1">
    <source>
        <dbReference type="SAM" id="MobiDB-lite"/>
    </source>
</evidence>
<feature type="compositionally biased region" description="Low complexity" evidence="1">
    <location>
        <begin position="43"/>
        <end position="75"/>
    </location>
</feature>
<feature type="non-terminal residue" evidence="3">
    <location>
        <position position="1"/>
    </location>
</feature>
<feature type="transmembrane region" description="Helical" evidence="2">
    <location>
        <begin position="279"/>
        <end position="297"/>
    </location>
</feature>
<reference evidence="3" key="1">
    <citation type="submission" date="2021-02" db="EMBL/GenBank/DDBJ databases">
        <authorList>
            <person name="Dougan E. K."/>
            <person name="Rhodes N."/>
            <person name="Thang M."/>
            <person name="Chan C."/>
        </authorList>
    </citation>
    <scope>NUCLEOTIDE SEQUENCE</scope>
</reference>